<name>A0A1D3D3A7_9EIME</name>
<feature type="compositionally biased region" description="Low complexity" evidence="1">
    <location>
        <begin position="44"/>
        <end position="64"/>
    </location>
</feature>
<dbReference type="VEuPathDB" id="ToxoDB:cyc_05538"/>
<feature type="region of interest" description="Disordered" evidence="1">
    <location>
        <begin position="27"/>
        <end position="99"/>
    </location>
</feature>
<dbReference type="InParanoid" id="A0A1D3D3A7"/>
<evidence type="ECO:0000313" key="3">
    <source>
        <dbReference type="Proteomes" id="UP000095192"/>
    </source>
</evidence>
<keyword evidence="3" id="KW-1185">Reference proteome</keyword>
<sequence length="251" mass="27072">METSTQIYISEEKGSIEEAALCLQLRGPMGTAASTQGASPNSSGRQHQQLQQIRQLMQQPQPHQHGQDMSAGVSPSRTRTVGGVSGNNAAPARGAPLSNEAAAHVEPTIDAVETASGIAPSAAAPQEATTYATAPTRPAPTAAGEERIEAEDTFPLETPDDRHISLVARFIAEGLLSPQETFEELRASFLLIEFESDQEEELLGSDVEVCLRLGEARRQQQWLLQLLARDADALKHVLQTREDWERLAGTS</sequence>
<protein>
    <submittedName>
        <fullName evidence="2">E3 ubiquitin-protein</fullName>
    </submittedName>
</protein>
<dbReference type="AlphaFoldDB" id="A0A1D3D3A7"/>
<comment type="caution">
    <text evidence="2">The sequence shown here is derived from an EMBL/GenBank/DDBJ whole genome shotgun (WGS) entry which is preliminary data.</text>
</comment>
<evidence type="ECO:0000313" key="2">
    <source>
        <dbReference type="EMBL" id="OEH77948.1"/>
    </source>
</evidence>
<feature type="region of interest" description="Disordered" evidence="1">
    <location>
        <begin position="122"/>
        <end position="145"/>
    </location>
</feature>
<accession>A0A1D3D3A7</accession>
<gene>
    <name evidence="2" type="ORF">cyc_05538</name>
</gene>
<reference evidence="2 3" key="1">
    <citation type="journal article" date="2016" name="BMC Genomics">
        <title>Comparative genomics reveals Cyclospora cayetanensis possesses coccidia-like metabolism and invasion components but unique surface antigens.</title>
        <authorList>
            <person name="Liu S."/>
            <person name="Wang L."/>
            <person name="Zheng H."/>
            <person name="Xu Z."/>
            <person name="Roellig D.M."/>
            <person name="Li N."/>
            <person name="Frace M.A."/>
            <person name="Tang K."/>
            <person name="Arrowood M.J."/>
            <person name="Moss D.M."/>
            <person name="Zhang L."/>
            <person name="Feng Y."/>
            <person name="Xiao L."/>
        </authorList>
    </citation>
    <scope>NUCLEOTIDE SEQUENCE [LARGE SCALE GENOMIC DNA]</scope>
    <source>
        <strain evidence="2 3">CHN_HEN01</strain>
    </source>
</reference>
<evidence type="ECO:0000256" key="1">
    <source>
        <dbReference type="SAM" id="MobiDB-lite"/>
    </source>
</evidence>
<proteinExistence type="predicted"/>
<dbReference type="EMBL" id="JROU02000922">
    <property type="protein sequence ID" value="OEH77948.1"/>
    <property type="molecule type" value="Genomic_DNA"/>
</dbReference>
<feature type="compositionally biased region" description="Low complexity" evidence="1">
    <location>
        <begin position="128"/>
        <end position="143"/>
    </location>
</feature>
<feature type="compositionally biased region" description="Polar residues" evidence="1">
    <location>
        <begin position="32"/>
        <end position="43"/>
    </location>
</feature>
<dbReference type="Proteomes" id="UP000095192">
    <property type="component" value="Unassembled WGS sequence"/>
</dbReference>
<organism evidence="2 3">
    <name type="scientific">Cyclospora cayetanensis</name>
    <dbReference type="NCBI Taxonomy" id="88456"/>
    <lineage>
        <taxon>Eukaryota</taxon>
        <taxon>Sar</taxon>
        <taxon>Alveolata</taxon>
        <taxon>Apicomplexa</taxon>
        <taxon>Conoidasida</taxon>
        <taxon>Coccidia</taxon>
        <taxon>Eucoccidiorida</taxon>
        <taxon>Eimeriorina</taxon>
        <taxon>Eimeriidae</taxon>
        <taxon>Cyclospora</taxon>
    </lineage>
</organism>